<name>A0A0D6EJ80_SPOSA</name>
<feature type="domain" description="BZIP" evidence="3">
    <location>
        <begin position="73"/>
        <end position="87"/>
    </location>
</feature>
<feature type="compositionally biased region" description="Low complexity" evidence="2">
    <location>
        <begin position="214"/>
        <end position="238"/>
    </location>
</feature>
<dbReference type="InterPro" id="IPR021833">
    <property type="entry name" value="DUF3425"/>
</dbReference>
<dbReference type="SUPFAM" id="SSF57959">
    <property type="entry name" value="Leucine zipper domain"/>
    <property type="match status" value="1"/>
</dbReference>
<feature type="region of interest" description="Disordered" evidence="2">
    <location>
        <begin position="268"/>
        <end position="304"/>
    </location>
</feature>
<evidence type="ECO:0000256" key="1">
    <source>
        <dbReference type="SAM" id="Coils"/>
    </source>
</evidence>
<feature type="compositionally biased region" description="Low complexity" evidence="2">
    <location>
        <begin position="1"/>
        <end position="12"/>
    </location>
</feature>
<feature type="region of interest" description="Disordered" evidence="2">
    <location>
        <begin position="1"/>
        <end position="76"/>
    </location>
</feature>
<feature type="compositionally biased region" description="Gly residues" evidence="2">
    <location>
        <begin position="501"/>
        <end position="513"/>
    </location>
</feature>
<feature type="compositionally biased region" description="Polar residues" evidence="2">
    <location>
        <begin position="59"/>
        <end position="69"/>
    </location>
</feature>
<dbReference type="PANTHER" id="PTHR38116">
    <property type="entry name" value="CHROMOSOME 7, WHOLE GENOME SHOTGUN SEQUENCE"/>
    <property type="match status" value="1"/>
</dbReference>
<keyword evidence="5" id="KW-1185">Reference proteome</keyword>
<protein>
    <submittedName>
        <fullName evidence="4">SPOSA6832_01191-mRNA-1:cds</fullName>
    </submittedName>
</protein>
<dbReference type="SMART" id="SM00338">
    <property type="entry name" value="BRLZ"/>
    <property type="match status" value="1"/>
</dbReference>
<dbReference type="EMBL" id="CENE01000003">
    <property type="protein sequence ID" value="CEQ39650.1"/>
    <property type="molecule type" value="Genomic_DNA"/>
</dbReference>
<evidence type="ECO:0000259" key="3">
    <source>
        <dbReference type="PROSITE" id="PS00036"/>
    </source>
</evidence>
<gene>
    <name evidence="4" type="primary">SPOSA6832_01191</name>
</gene>
<dbReference type="InterPro" id="IPR046347">
    <property type="entry name" value="bZIP_sf"/>
</dbReference>
<reference evidence="5" key="1">
    <citation type="submission" date="2015-02" db="EMBL/GenBank/DDBJ databases">
        <authorList>
            <person name="Gon?alves P."/>
        </authorList>
    </citation>
    <scope>NUCLEOTIDE SEQUENCE [LARGE SCALE GENOMIC DNA]</scope>
</reference>
<organism evidence="4 5">
    <name type="scientific">Sporidiobolus salmonicolor</name>
    <name type="common">Yeast-like fungus</name>
    <name type="synonym">Sporobolomyces salmonicolor</name>
    <dbReference type="NCBI Taxonomy" id="5005"/>
    <lineage>
        <taxon>Eukaryota</taxon>
        <taxon>Fungi</taxon>
        <taxon>Dikarya</taxon>
        <taxon>Basidiomycota</taxon>
        <taxon>Pucciniomycotina</taxon>
        <taxon>Microbotryomycetes</taxon>
        <taxon>Sporidiobolales</taxon>
        <taxon>Sporidiobolaceae</taxon>
        <taxon>Sporobolomyces</taxon>
    </lineage>
</organism>
<evidence type="ECO:0000313" key="5">
    <source>
        <dbReference type="Proteomes" id="UP000243876"/>
    </source>
</evidence>
<accession>A0A0D6EJ80</accession>
<dbReference type="Pfam" id="PF00170">
    <property type="entry name" value="bZIP_1"/>
    <property type="match status" value="1"/>
</dbReference>
<dbReference type="Gene3D" id="1.20.5.170">
    <property type="match status" value="1"/>
</dbReference>
<sequence>MASSARNARSASLDSRGGDMVDSGDEDNVPAATGVKGKGKTKTTKAGSGSSSRTGRAQGDQTGPLNTLGESDRKAQNRIAQREFRQRKQAYIKELEAKVQLHELGRDEQLERLTEGIKSLLDENQQLRHLLQGVSAFIGEGLGGALPRLGTTLPGLSWYLFNPFAAAQTLTLPTSRAEFQSLISRNTIDTATDALRLVPSSRLGEHAPAVASGSSPTATRASQAATASPAGNSPSSSTLPPPAAKRARTSLPQVSAVDSSFGGFAPTLIPSHPLRSASGPASNAPEPPQYPASTSGDGRGVPPASTEAFQLVRESFQKGDVLQAEEDIRSLFTLPSSTPNDILVFLADHMKNKRENPNYTLPPSLRATVTQQTVPHPPFFDGIIFASLRDRLILLKDQYPLAELTRDLVDSLDIHGNDILQSENWEVSEHFLRKYWCALPGRGGGRARRVRVLMVPPTWSVIRFVVDHEVLKISNRWRRERGEPDLTMRCIVPGGEEAMGSRGGGGGGGGGGR</sequence>
<dbReference type="InterPro" id="IPR004827">
    <property type="entry name" value="bZIP"/>
</dbReference>
<dbReference type="PANTHER" id="PTHR38116:SF9">
    <property type="entry name" value="BZIP DOMAIN-CONTAINING PROTEIN"/>
    <property type="match status" value="1"/>
</dbReference>
<feature type="region of interest" description="Disordered" evidence="2">
    <location>
        <begin position="206"/>
        <end position="252"/>
    </location>
</feature>
<dbReference type="PROSITE" id="PS00036">
    <property type="entry name" value="BZIP_BASIC"/>
    <property type="match status" value="1"/>
</dbReference>
<dbReference type="GO" id="GO:0003700">
    <property type="term" value="F:DNA-binding transcription factor activity"/>
    <property type="evidence" value="ECO:0007669"/>
    <property type="project" value="InterPro"/>
</dbReference>
<dbReference type="AlphaFoldDB" id="A0A0D6EJ80"/>
<feature type="region of interest" description="Disordered" evidence="2">
    <location>
        <begin position="494"/>
        <end position="513"/>
    </location>
</feature>
<evidence type="ECO:0000313" key="4">
    <source>
        <dbReference type="EMBL" id="CEQ39650.1"/>
    </source>
</evidence>
<feature type="coiled-coil region" evidence="1">
    <location>
        <begin position="92"/>
        <end position="130"/>
    </location>
</feature>
<dbReference type="CDD" id="cd14688">
    <property type="entry name" value="bZIP_YAP"/>
    <property type="match status" value="1"/>
</dbReference>
<dbReference type="Proteomes" id="UP000243876">
    <property type="component" value="Unassembled WGS sequence"/>
</dbReference>
<feature type="compositionally biased region" description="Low complexity" evidence="2">
    <location>
        <begin position="44"/>
        <end position="57"/>
    </location>
</feature>
<evidence type="ECO:0000256" key="2">
    <source>
        <dbReference type="SAM" id="MobiDB-lite"/>
    </source>
</evidence>
<feature type="non-terminal residue" evidence="4">
    <location>
        <position position="1"/>
    </location>
</feature>
<dbReference type="OrthoDB" id="2245989at2759"/>
<keyword evidence="1" id="KW-0175">Coiled coil</keyword>
<dbReference type="Pfam" id="PF11905">
    <property type="entry name" value="DUF3425"/>
    <property type="match status" value="1"/>
</dbReference>
<proteinExistence type="predicted"/>